<proteinExistence type="predicted"/>
<sequence>SLHGLRFFSNTGDAHSYLVCSMYEEAESLSSSILKQILGNIDVLSEEALGDHQLFHDMLESAGMVLVQSLHGLGRSECLCHGRTGEIVTELRQVFGEVAAIPLQVLLTG</sequence>
<name>A0A8S9LVA2_BRACR</name>
<dbReference type="GO" id="GO:0015919">
    <property type="term" value="P:peroxisomal membrane transport"/>
    <property type="evidence" value="ECO:0007669"/>
    <property type="project" value="InterPro"/>
</dbReference>
<dbReference type="AlphaFoldDB" id="A0A8S9LVA2"/>
<accession>A0A8S9LVA2</accession>
<dbReference type="EMBL" id="QGKY02000089">
    <property type="protein sequence ID" value="KAF2610007.1"/>
    <property type="molecule type" value="Genomic_DNA"/>
</dbReference>
<dbReference type="PANTHER" id="PTHR36361:SF1">
    <property type="entry name" value="PROTEIN APEM9"/>
    <property type="match status" value="1"/>
</dbReference>
<feature type="non-terminal residue" evidence="1">
    <location>
        <position position="1"/>
    </location>
</feature>
<reference evidence="1" key="1">
    <citation type="submission" date="2019-12" db="EMBL/GenBank/DDBJ databases">
        <title>Genome sequencing and annotation of Brassica cretica.</title>
        <authorList>
            <person name="Studholme D.J."/>
            <person name="Sarris P.F."/>
        </authorList>
    </citation>
    <scope>NUCLEOTIDE SEQUENCE</scope>
    <source>
        <strain evidence="1">PFS-102/07</strain>
        <tissue evidence="1">Leaf</tissue>
    </source>
</reference>
<protein>
    <submittedName>
        <fullName evidence="1">Uncharacterized protein</fullName>
    </submittedName>
</protein>
<gene>
    <name evidence="1" type="ORF">F2Q70_00009778</name>
</gene>
<organism evidence="1">
    <name type="scientific">Brassica cretica</name>
    <name type="common">Mustard</name>
    <dbReference type="NCBI Taxonomy" id="69181"/>
    <lineage>
        <taxon>Eukaryota</taxon>
        <taxon>Viridiplantae</taxon>
        <taxon>Streptophyta</taxon>
        <taxon>Embryophyta</taxon>
        <taxon>Tracheophyta</taxon>
        <taxon>Spermatophyta</taxon>
        <taxon>Magnoliopsida</taxon>
        <taxon>eudicotyledons</taxon>
        <taxon>Gunneridae</taxon>
        <taxon>Pentapetalae</taxon>
        <taxon>rosids</taxon>
        <taxon>malvids</taxon>
        <taxon>Brassicales</taxon>
        <taxon>Brassicaceae</taxon>
        <taxon>Brassiceae</taxon>
        <taxon>Brassica</taxon>
    </lineage>
</organism>
<dbReference type="InterPro" id="IPR034571">
    <property type="entry name" value="APEM9"/>
</dbReference>
<evidence type="ECO:0000313" key="1">
    <source>
        <dbReference type="EMBL" id="KAF2610007.1"/>
    </source>
</evidence>
<comment type="caution">
    <text evidence="1">The sequence shown here is derived from an EMBL/GenBank/DDBJ whole genome shotgun (WGS) entry which is preliminary data.</text>
</comment>
<dbReference type="PANTHER" id="PTHR36361">
    <property type="entry name" value="PROTEIN APEM9"/>
    <property type="match status" value="1"/>
</dbReference>